<name>A0A8H4U3E6_9HYPO</name>
<feature type="region of interest" description="Disordered" evidence="1">
    <location>
        <begin position="1"/>
        <end position="86"/>
    </location>
</feature>
<feature type="compositionally biased region" description="Polar residues" evidence="1">
    <location>
        <begin position="70"/>
        <end position="84"/>
    </location>
</feature>
<dbReference type="Proteomes" id="UP000635477">
    <property type="component" value="Unassembled WGS sequence"/>
</dbReference>
<reference evidence="2" key="1">
    <citation type="journal article" date="2020" name="BMC Genomics">
        <title>Correction to: Identification and distribution of gene clusters required for synthesis of sphingolipid metabolism inhibitors in diverse species of the filamentous fungus Fusarium.</title>
        <authorList>
            <person name="Kim H.S."/>
            <person name="Lohmar J.M."/>
            <person name="Busman M."/>
            <person name="Brown D.W."/>
            <person name="Naumann T.A."/>
            <person name="Divon H.H."/>
            <person name="Lysoe E."/>
            <person name="Uhlig S."/>
            <person name="Proctor R.H."/>
        </authorList>
    </citation>
    <scope>NUCLEOTIDE SEQUENCE</scope>
    <source>
        <strain evidence="2">NRRL 22465</strain>
    </source>
</reference>
<protein>
    <submittedName>
        <fullName evidence="2">Uncharacterized protein</fullName>
    </submittedName>
</protein>
<gene>
    <name evidence="2" type="ORF">FZEAL_10276</name>
</gene>
<reference evidence="2" key="2">
    <citation type="submission" date="2020-05" db="EMBL/GenBank/DDBJ databases">
        <authorList>
            <person name="Kim H.-S."/>
            <person name="Proctor R.H."/>
            <person name="Brown D.W."/>
        </authorList>
    </citation>
    <scope>NUCLEOTIDE SEQUENCE</scope>
    <source>
        <strain evidence="2">NRRL 22465</strain>
    </source>
</reference>
<keyword evidence="3" id="KW-1185">Reference proteome</keyword>
<feature type="compositionally biased region" description="Basic residues" evidence="1">
    <location>
        <begin position="19"/>
        <end position="28"/>
    </location>
</feature>
<evidence type="ECO:0000313" key="3">
    <source>
        <dbReference type="Proteomes" id="UP000635477"/>
    </source>
</evidence>
<dbReference type="AlphaFoldDB" id="A0A8H4U3E6"/>
<organism evidence="2 3">
    <name type="scientific">Fusarium zealandicum</name>
    <dbReference type="NCBI Taxonomy" id="1053134"/>
    <lineage>
        <taxon>Eukaryota</taxon>
        <taxon>Fungi</taxon>
        <taxon>Dikarya</taxon>
        <taxon>Ascomycota</taxon>
        <taxon>Pezizomycotina</taxon>
        <taxon>Sordariomycetes</taxon>
        <taxon>Hypocreomycetidae</taxon>
        <taxon>Hypocreales</taxon>
        <taxon>Nectriaceae</taxon>
        <taxon>Fusarium</taxon>
        <taxon>Fusarium staphyleae species complex</taxon>
    </lineage>
</organism>
<evidence type="ECO:0000313" key="2">
    <source>
        <dbReference type="EMBL" id="KAF4969150.1"/>
    </source>
</evidence>
<accession>A0A8H4U3E6</accession>
<dbReference type="EMBL" id="JABEYC010001107">
    <property type="protein sequence ID" value="KAF4969150.1"/>
    <property type="molecule type" value="Genomic_DNA"/>
</dbReference>
<proteinExistence type="predicted"/>
<sequence>MSSILTGSGDDEELDQAFRHARRRRRRQQREDSRSNAQHQTQPIPEIASPAPNTVEPEQLSAVRKHSGVPGSTSRGEPLSNSPTLPFKATAYDTTATARFSSDPEGAPRQAYHHPKREVIARTFQYSNLTGTRAARWIQELYATADSCFRGICLSVYYTYRLVPSWVLSVLWWTLRTLLVLLFILNMALYYLETVGMTLWCNFLPAVAPPGIPSHLLKSPPGCDAFFADNGPKKRQYIEDSLNDCVPLVPHPYDFLSRNLENVDVKLSNIKDLSTFGATSPSIDGFKRKYQQGAEEAKGLESEFIAQQQVLWESADRYIRKFPQVVSSPSRLHRYFGLGRGELSRAAREQNRLLLEVVDNALNRTEEFVDKLPDDRFMGVFGKIFNAASDKWSNEVKDHLAIMSGVNGHTTDVFISSEIWSTSAEFLALNLEERGKTLKKNRDWLKQQMVRLRDNQATLEAGREQLDMEDWEAKLKEMEDWTWKTAVEWRRRVKGYWHESAAKGSGK</sequence>
<evidence type="ECO:0000256" key="1">
    <source>
        <dbReference type="SAM" id="MobiDB-lite"/>
    </source>
</evidence>
<comment type="caution">
    <text evidence="2">The sequence shown here is derived from an EMBL/GenBank/DDBJ whole genome shotgun (WGS) entry which is preliminary data.</text>
</comment>